<accession>A0A0A9HVF4</accession>
<evidence type="ECO:0000256" key="1">
    <source>
        <dbReference type="SAM" id="MobiDB-lite"/>
    </source>
</evidence>
<reference evidence="2" key="2">
    <citation type="journal article" date="2015" name="Data Brief">
        <title>Shoot transcriptome of the giant reed, Arundo donax.</title>
        <authorList>
            <person name="Barrero R.A."/>
            <person name="Guerrero F.D."/>
            <person name="Moolhuijzen P."/>
            <person name="Goolsby J.A."/>
            <person name="Tidwell J."/>
            <person name="Bellgard S.E."/>
            <person name="Bellgard M.I."/>
        </authorList>
    </citation>
    <scope>NUCLEOTIDE SEQUENCE</scope>
    <source>
        <tissue evidence="2">Shoot tissue taken approximately 20 cm above the soil surface</tissue>
    </source>
</reference>
<name>A0A0A9HVF4_ARUDO</name>
<organism evidence="2">
    <name type="scientific">Arundo donax</name>
    <name type="common">Giant reed</name>
    <name type="synonym">Donax arundinaceus</name>
    <dbReference type="NCBI Taxonomy" id="35708"/>
    <lineage>
        <taxon>Eukaryota</taxon>
        <taxon>Viridiplantae</taxon>
        <taxon>Streptophyta</taxon>
        <taxon>Embryophyta</taxon>
        <taxon>Tracheophyta</taxon>
        <taxon>Spermatophyta</taxon>
        <taxon>Magnoliopsida</taxon>
        <taxon>Liliopsida</taxon>
        <taxon>Poales</taxon>
        <taxon>Poaceae</taxon>
        <taxon>PACMAD clade</taxon>
        <taxon>Arundinoideae</taxon>
        <taxon>Arundineae</taxon>
        <taxon>Arundo</taxon>
    </lineage>
</organism>
<sequence>MSDGDVEASPAEGAATGGRNPSPPGGRLCFVASEGKTGGPTGVRVERVLTIFLVARHPTRLHRSGRQKKSDEAEERQTNEFLTYFLSRRENNSTLNSCWLFTLWRLLDHVRCHLGIHDFLRTSGVK</sequence>
<feature type="region of interest" description="Disordered" evidence="1">
    <location>
        <begin position="1"/>
        <end position="33"/>
    </location>
</feature>
<evidence type="ECO:0000313" key="2">
    <source>
        <dbReference type="EMBL" id="JAE36898.1"/>
    </source>
</evidence>
<reference evidence="2" key="1">
    <citation type="submission" date="2014-09" db="EMBL/GenBank/DDBJ databases">
        <authorList>
            <person name="Magalhaes I.L.F."/>
            <person name="Oliveira U."/>
            <person name="Santos F.R."/>
            <person name="Vidigal T.H.D.A."/>
            <person name="Brescovit A.D."/>
            <person name="Santos A.J."/>
        </authorList>
    </citation>
    <scope>NUCLEOTIDE SEQUENCE</scope>
    <source>
        <tissue evidence="2">Shoot tissue taken approximately 20 cm above the soil surface</tissue>
    </source>
</reference>
<dbReference type="EMBL" id="GBRH01160998">
    <property type="protein sequence ID" value="JAE36898.1"/>
    <property type="molecule type" value="Transcribed_RNA"/>
</dbReference>
<proteinExistence type="predicted"/>
<protein>
    <submittedName>
        <fullName evidence="2">Uncharacterized protein</fullName>
    </submittedName>
</protein>
<dbReference type="AlphaFoldDB" id="A0A0A9HVF4"/>